<evidence type="ECO:0000313" key="11">
    <source>
        <dbReference type="EMBL" id="HJF51204.1"/>
    </source>
</evidence>
<gene>
    <name evidence="11" type="ORF">K8W24_15690</name>
</gene>
<sequence length="466" mass="49652">MERMTLIDRPSARRSVDALTAIGFGVLASAPEPGLFMALLTGIAAIAIGLWSRGPRAGLGGLAVLVVVSMARATWLDGHWLYVAEELPPALMRAGVPWLIGLAVRQYIVLGRRADRERELRQVQRLAELKERATADRLALAQSLHDDLGHSLSLVALNLGRLEIDPALPESARTSLLHARNDLAHAVERLGDSVSDLRSGAPVLPMGAASVDALLARARAAGARITVQGLPEPRRLQDFGGEQVTRVLQEAITNASRHAPGTPIDITAADVGAELRLKIENALGETPADAHTAGTGLSTLESELRAHGGELAAEKTDSAFVLSAVLPTRRQEQSTHDDRAVEATRDVDESSTGRTKLRQRLILASTAAIVVVGLAAVEALTVVQNHRALLSAGAFSSISVGDARAETERILPGHELPARRGEHRPDDCHDYAVTANTFDDAAGDVYRICFAQDEVSSTEYIAGGQR</sequence>
<dbReference type="EMBL" id="DYWO01000470">
    <property type="protein sequence ID" value="HJF51204.1"/>
    <property type="molecule type" value="Genomic_DNA"/>
</dbReference>
<dbReference type="InterPro" id="IPR011712">
    <property type="entry name" value="Sig_transdc_His_kin_sub3_dim/P"/>
</dbReference>
<organism evidence="11 12">
    <name type="scientific">Brachybacterium paraconglomeratum</name>
    <dbReference type="NCBI Taxonomy" id="173362"/>
    <lineage>
        <taxon>Bacteria</taxon>
        <taxon>Bacillati</taxon>
        <taxon>Actinomycetota</taxon>
        <taxon>Actinomycetes</taxon>
        <taxon>Micrococcales</taxon>
        <taxon>Dermabacteraceae</taxon>
        <taxon>Brachybacterium</taxon>
    </lineage>
</organism>
<feature type="transmembrane region" description="Helical" evidence="9">
    <location>
        <begin position="361"/>
        <end position="383"/>
    </location>
</feature>
<dbReference type="GO" id="GO:0000155">
    <property type="term" value="F:phosphorelay sensor kinase activity"/>
    <property type="evidence" value="ECO:0007669"/>
    <property type="project" value="InterPro"/>
</dbReference>
<feature type="transmembrane region" description="Helical" evidence="9">
    <location>
        <begin position="34"/>
        <end position="51"/>
    </location>
</feature>
<dbReference type="InterPro" id="IPR050482">
    <property type="entry name" value="Sensor_HK_TwoCompSys"/>
</dbReference>
<dbReference type="GO" id="GO:0005524">
    <property type="term" value="F:ATP binding"/>
    <property type="evidence" value="ECO:0007669"/>
    <property type="project" value="UniProtKB-KW"/>
</dbReference>
<evidence type="ECO:0000256" key="5">
    <source>
        <dbReference type="ARBA" id="ARBA00022741"/>
    </source>
</evidence>
<protein>
    <recommendedName>
        <fullName evidence="2">histidine kinase</fullName>
        <ecNumber evidence="2">2.7.13.3</ecNumber>
    </recommendedName>
</protein>
<keyword evidence="4" id="KW-0808">Transferase</keyword>
<comment type="catalytic activity">
    <reaction evidence="1">
        <text>ATP + protein L-histidine = ADP + protein N-phospho-L-histidine.</text>
        <dbReference type="EC" id="2.7.13.3"/>
    </reaction>
</comment>
<comment type="caution">
    <text evidence="11">The sequence shown here is derived from an EMBL/GenBank/DDBJ whole genome shotgun (WGS) entry which is preliminary data.</text>
</comment>
<evidence type="ECO:0000256" key="6">
    <source>
        <dbReference type="ARBA" id="ARBA00022777"/>
    </source>
</evidence>
<feature type="transmembrane region" description="Helical" evidence="9">
    <location>
        <begin position="95"/>
        <end position="111"/>
    </location>
</feature>
<feature type="transmembrane region" description="Helical" evidence="9">
    <location>
        <begin position="58"/>
        <end position="75"/>
    </location>
</feature>
<keyword evidence="3" id="KW-0597">Phosphoprotein</keyword>
<evidence type="ECO:0000256" key="8">
    <source>
        <dbReference type="ARBA" id="ARBA00023012"/>
    </source>
</evidence>
<dbReference type="SUPFAM" id="SSF55874">
    <property type="entry name" value="ATPase domain of HSP90 chaperone/DNA topoisomerase II/histidine kinase"/>
    <property type="match status" value="1"/>
</dbReference>
<dbReference type="InterPro" id="IPR036890">
    <property type="entry name" value="HATPase_C_sf"/>
</dbReference>
<keyword evidence="9" id="KW-0472">Membrane</keyword>
<dbReference type="GO" id="GO:0046983">
    <property type="term" value="F:protein dimerization activity"/>
    <property type="evidence" value="ECO:0007669"/>
    <property type="project" value="InterPro"/>
</dbReference>
<evidence type="ECO:0000256" key="2">
    <source>
        <dbReference type="ARBA" id="ARBA00012438"/>
    </source>
</evidence>
<keyword evidence="9" id="KW-1133">Transmembrane helix</keyword>
<dbReference type="Pfam" id="PF07730">
    <property type="entry name" value="HisKA_3"/>
    <property type="match status" value="1"/>
</dbReference>
<keyword evidence="7" id="KW-0067">ATP-binding</keyword>
<evidence type="ECO:0000256" key="7">
    <source>
        <dbReference type="ARBA" id="ARBA00022840"/>
    </source>
</evidence>
<reference evidence="11" key="1">
    <citation type="journal article" date="2021" name="PeerJ">
        <title>Extensive microbial diversity within the chicken gut microbiome revealed by metagenomics and culture.</title>
        <authorList>
            <person name="Gilroy R."/>
            <person name="Ravi A."/>
            <person name="Getino M."/>
            <person name="Pursley I."/>
            <person name="Horton D.L."/>
            <person name="Alikhan N.F."/>
            <person name="Baker D."/>
            <person name="Gharbi K."/>
            <person name="Hall N."/>
            <person name="Watson M."/>
            <person name="Adriaenssens E.M."/>
            <person name="Foster-Nyarko E."/>
            <person name="Jarju S."/>
            <person name="Secka A."/>
            <person name="Antonio M."/>
            <person name="Oren A."/>
            <person name="Chaudhuri R.R."/>
            <person name="La Ragione R."/>
            <person name="Hildebrand F."/>
            <person name="Pallen M.J."/>
        </authorList>
    </citation>
    <scope>NUCLEOTIDE SEQUENCE</scope>
    <source>
        <strain evidence="11">1647</strain>
    </source>
</reference>
<evidence type="ECO:0000256" key="9">
    <source>
        <dbReference type="SAM" id="Phobius"/>
    </source>
</evidence>
<dbReference type="AlphaFoldDB" id="A0A921KRU9"/>
<dbReference type="Gene3D" id="1.20.5.1930">
    <property type="match status" value="1"/>
</dbReference>
<dbReference type="PANTHER" id="PTHR24421:SF10">
    <property type="entry name" value="NITRATE_NITRITE SENSOR PROTEIN NARQ"/>
    <property type="match status" value="1"/>
</dbReference>
<keyword evidence="5" id="KW-0547">Nucleotide-binding</keyword>
<dbReference type="EC" id="2.7.13.3" evidence="2"/>
<proteinExistence type="predicted"/>
<keyword evidence="9" id="KW-0812">Transmembrane</keyword>
<accession>A0A921KRU9</accession>
<dbReference type="Gene3D" id="3.30.565.10">
    <property type="entry name" value="Histidine kinase-like ATPase, C-terminal domain"/>
    <property type="match status" value="1"/>
</dbReference>
<evidence type="ECO:0000256" key="1">
    <source>
        <dbReference type="ARBA" id="ARBA00000085"/>
    </source>
</evidence>
<keyword evidence="8" id="KW-0902">Two-component regulatory system</keyword>
<keyword evidence="6 11" id="KW-0418">Kinase</keyword>
<evidence type="ECO:0000259" key="10">
    <source>
        <dbReference type="Pfam" id="PF07730"/>
    </source>
</evidence>
<reference evidence="11" key="2">
    <citation type="submission" date="2021-09" db="EMBL/GenBank/DDBJ databases">
        <authorList>
            <person name="Gilroy R."/>
        </authorList>
    </citation>
    <scope>NUCLEOTIDE SEQUENCE</scope>
    <source>
        <strain evidence="11">1647</strain>
    </source>
</reference>
<evidence type="ECO:0000256" key="3">
    <source>
        <dbReference type="ARBA" id="ARBA00022553"/>
    </source>
</evidence>
<evidence type="ECO:0000313" key="12">
    <source>
        <dbReference type="Proteomes" id="UP000775129"/>
    </source>
</evidence>
<dbReference type="PANTHER" id="PTHR24421">
    <property type="entry name" value="NITRATE/NITRITE SENSOR PROTEIN NARX-RELATED"/>
    <property type="match status" value="1"/>
</dbReference>
<name>A0A921KRU9_9MICO</name>
<dbReference type="GO" id="GO:0016020">
    <property type="term" value="C:membrane"/>
    <property type="evidence" value="ECO:0007669"/>
    <property type="project" value="InterPro"/>
</dbReference>
<evidence type="ECO:0000256" key="4">
    <source>
        <dbReference type="ARBA" id="ARBA00022679"/>
    </source>
</evidence>
<feature type="domain" description="Signal transduction histidine kinase subgroup 3 dimerisation and phosphoacceptor" evidence="10">
    <location>
        <begin position="137"/>
        <end position="200"/>
    </location>
</feature>
<dbReference type="Proteomes" id="UP000775129">
    <property type="component" value="Unassembled WGS sequence"/>
</dbReference>